<evidence type="ECO:0000256" key="8">
    <source>
        <dbReference type="ARBA" id="ARBA00023211"/>
    </source>
</evidence>
<name>A0AAP8SNY5_9GAMM</name>
<evidence type="ECO:0000259" key="10">
    <source>
        <dbReference type="PROSITE" id="PS00631"/>
    </source>
</evidence>
<dbReference type="PANTHER" id="PTHR11963">
    <property type="entry name" value="LEUCINE AMINOPEPTIDASE-RELATED"/>
    <property type="match status" value="1"/>
</dbReference>
<dbReference type="Pfam" id="PF02789">
    <property type="entry name" value="Peptidase_M17_N"/>
    <property type="match status" value="1"/>
</dbReference>
<dbReference type="PRINTS" id="PR00481">
    <property type="entry name" value="LAMNOPPTDASE"/>
</dbReference>
<feature type="binding site" evidence="9">
    <location>
        <position position="287"/>
    </location>
    <ligand>
        <name>Mn(2+)</name>
        <dbReference type="ChEBI" id="CHEBI:29035"/>
        <label>2</label>
    </ligand>
</feature>
<keyword evidence="9" id="KW-0963">Cytoplasm</keyword>
<reference evidence="11 12" key="1">
    <citation type="submission" date="2018-01" db="EMBL/GenBank/DDBJ databases">
        <title>The draft genome sequence of Halioglobus japonicus S1-36.</title>
        <authorList>
            <person name="Du Z.-J."/>
            <person name="Shi M.-J."/>
        </authorList>
    </citation>
    <scope>NUCLEOTIDE SEQUENCE [LARGE SCALE GENOMIC DNA]</scope>
    <source>
        <strain evidence="11 12">S1-36</strain>
    </source>
</reference>
<dbReference type="KEGG" id="hja:BST95_09430"/>
<evidence type="ECO:0000256" key="7">
    <source>
        <dbReference type="ARBA" id="ARBA00022801"/>
    </source>
</evidence>
<evidence type="ECO:0000313" key="12">
    <source>
        <dbReference type="Proteomes" id="UP000235162"/>
    </source>
</evidence>
<protein>
    <recommendedName>
        <fullName evidence="9">Probable cytosol aminopeptidase</fullName>
        <ecNumber evidence="9">3.4.11.1</ecNumber>
    </recommendedName>
    <alternativeName>
        <fullName evidence="9">Leucine aminopeptidase</fullName>
        <shortName evidence="9">LAP</shortName>
        <ecNumber evidence="9">3.4.11.10</ecNumber>
    </alternativeName>
    <alternativeName>
        <fullName evidence="9">Leucyl aminopeptidase</fullName>
    </alternativeName>
</protein>
<dbReference type="EC" id="3.4.11.1" evidence="9"/>
<feature type="binding site" evidence="9">
    <location>
        <position position="269"/>
    </location>
    <ligand>
        <name>Mn(2+)</name>
        <dbReference type="ChEBI" id="CHEBI:29035"/>
        <label>2</label>
    </ligand>
</feature>
<dbReference type="GO" id="GO:0070006">
    <property type="term" value="F:metalloaminopeptidase activity"/>
    <property type="evidence" value="ECO:0007669"/>
    <property type="project" value="InterPro"/>
</dbReference>
<comment type="similarity">
    <text evidence="3 9">Belongs to the peptidase M17 family.</text>
</comment>
<feature type="domain" description="Cytosol aminopeptidase" evidence="10">
    <location>
        <begin position="344"/>
        <end position="351"/>
    </location>
</feature>
<comment type="catalytic activity">
    <reaction evidence="1 9">
        <text>Release of an N-terminal amino acid, Xaa-|-Yaa-, in which Xaa is preferably Leu, but may be other amino acids including Pro although not Arg or Lys, and Yaa may be Pro. Amino acid amides and methyl esters are also readily hydrolyzed, but rates on arylamides are exceedingly low.</text>
        <dbReference type="EC" id="3.4.11.1"/>
    </reaction>
</comment>
<dbReference type="InterPro" id="IPR008283">
    <property type="entry name" value="Peptidase_M17_N"/>
</dbReference>
<dbReference type="AlphaFoldDB" id="A0AAP8SNY5"/>
<dbReference type="Gene3D" id="3.40.630.10">
    <property type="entry name" value="Zn peptidases"/>
    <property type="match status" value="1"/>
</dbReference>
<feature type="binding site" evidence="9">
    <location>
        <position position="348"/>
    </location>
    <ligand>
        <name>Mn(2+)</name>
        <dbReference type="ChEBI" id="CHEBI:29035"/>
        <label>2</label>
    </ligand>
</feature>
<comment type="function">
    <text evidence="9">Presumably involved in the processing and regular turnover of intracellular proteins. Catalyzes the removal of unsubstituted N-terminal amino acids from various peptides.</text>
</comment>
<dbReference type="RefSeq" id="WP_084201123.1">
    <property type="nucleotide sequence ID" value="NZ_BMYL01000002.1"/>
</dbReference>
<dbReference type="FunFam" id="3.40.630.10:FF:000004">
    <property type="entry name" value="Probable cytosol aminopeptidase"/>
    <property type="match status" value="1"/>
</dbReference>
<evidence type="ECO:0000313" key="11">
    <source>
        <dbReference type="EMBL" id="PLW86984.1"/>
    </source>
</evidence>
<dbReference type="PROSITE" id="PS00631">
    <property type="entry name" value="CYTOSOL_AP"/>
    <property type="match status" value="1"/>
</dbReference>
<dbReference type="Proteomes" id="UP000235162">
    <property type="component" value="Unassembled WGS sequence"/>
</dbReference>
<feature type="active site" evidence="9">
    <location>
        <position position="350"/>
    </location>
</feature>
<dbReference type="SUPFAM" id="SSF52949">
    <property type="entry name" value="Macro domain-like"/>
    <property type="match status" value="1"/>
</dbReference>
<comment type="caution">
    <text evidence="11">The sequence shown here is derived from an EMBL/GenBank/DDBJ whole genome shotgun (WGS) entry which is preliminary data.</text>
</comment>
<dbReference type="HAMAP" id="MF_00181">
    <property type="entry name" value="Cytosol_peptidase_M17"/>
    <property type="match status" value="1"/>
</dbReference>
<dbReference type="Pfam" id="PF00883">
    <property type="entry name" value="Peptidase_M17"/>
    <property type="match status" value="1"/>
</dbReference>
<keyword evidence="12" id="KW-1185">Reference proteome</keyword>
<evidence type="ECO:0000256" key="9">
    <source>
        <dbReference type="HAMAP-Rule" id="MF_00181"/>
    </source>
</evidence>
<gene>
    <name evidence="9" type="primary">pepA</name>
    <name evidence="11" type="ORF">C0029_08470</name>
</gene>
<proteinExistence type="inferred from homology"/>
<evidence type="ECO:0000256" key="1">
    <source>
        <dbReference type="ARBA" id="ARBA00000135"/>
    </source>
</evidence>
<dbReference type="InterPro" id="IPR011356">
    <property type="entry name" value="Leucine_aapep/pepB"/>
</dbReference>
<comment type="subcellular location">
    <subcellularLocation>
        <location evidence="9">Cytoplasm</location>
    </subcellularLocation>
</comment>
<feature type="binding site" evidence="9">
    <location>
        <position position="348"/>
    </location>
    <ligand>
        <name>Mn(2+)</name>
        <dbReference type="ChEBI" id="CHEBI:29035"/>
        <label>1</label>
    </ligand>
</feature>
<dbReference type="CDD" id="cd00433">
    <property type="entry name" value="Peptidase_M17"/>
    <property type="match status" value="1"/>
</dbReference>
<evidence type="ECO:0000256" key="6">
    <source>
        <dbReference type="ARBA" id="ARBA00022723"/>
    </source>
</evidence>
<evidence type="ECO:0000256" key="2">
    <source>
        <dbReference type="ARBA" id="ARBA00000967"/>
    </source>
</evidence>
<dbReference type="PANTHER" id="PTHR11963:SF23">
    <property type="entry name" value="CYTOSOL AMINOPEPTIDASE"/>
    <property type="match status" value="1"/>
</dbReference>
<dbReference type="Gene3D" id="3.40.220.10">
    <property type="entry name" value="Leucine Aminopeptidase, subunit E, domain 1"/>
    <property type="match status" value="1"/>
</dbReference>
<evidence type="ECO:0000256" key="4">
    <source>
        <dbReference type="ARBA" id="ARBA00022438"/>
    </source>
</evidence>
<accession>A0AAP8SNY5</accession>
<feature type="binding site" evidence="9">
    <location>
        <position position="264"/>
    </location>
    <ligand>
        <name>Mn(2+)</name>
        <dbReference type="ChEBI" id="CHEBI:29035"/>
        <label>2</label>
    </ligand>
</feature>
<feature type="binding site" evidence="9">
    <location>
        <position position="346"/>
    </location>
    <ligand>
        <name>Mn(2+)</name>
        <dbReference type="ChEBI" id="CHEBI:29035"/>
        <label>1</label>
    </ligand>
</feature>
<comment type="cofactor">
    <cofactor evidence="9">
        <name>Mn(2+)</name>
        <dbReference type="ChEBI" id="CHEBI:29035"/>
    </cofactor>
    <text evidence="9">Binds 2 manganese ions per subunit.</text>
</comment>
<dbReference type="InterPro" id="IPR023042">
    <property type="entry name" value="Peptidase_M17_leu_NH2_pept"/>
</dbReference>
<sequence>MKFSARKVEDASKASSACAVLPLFKGEALKGQAKALDKACGGAISASIELGDFKGKTGEGHTLLGCGKLKRVLLIGCGEKKSFDRAAARDFAKGLYTALNHLDAKDALLLIGEIPVTDADEAWLLDMLARDLTSRAYRYTETVSKPRPPMALNKLVVAGTMSKAAAEKALATGAATGEGINVARHLADLPGNYCTPTHLAAQARMLGRSHKQVKVQILDEKKMRELGMGSLLSVTAGTDEPAKLIVMEYNGGKKSDKPYVLVGKGITFDSGGISLKPGAKMDEMKYDMGGAASVFGTMTAVTQMNLPLNVVAVVAAAENMPSGRATKPGDVVTSMAGKTIEVLNTDAEGRLVLCDALTYVERYKPAAVIDIATLTGACVIALGAHATGLYANQDELAEQLLAAGTESHDRAWRMPLWDDYTRQLKSNFADLANIGGPGGGSVTAACFLSEFTKAYDWAHLDIAGSAWSGAPKGATGRPVSLLTRYLQDRAG</sequence>
<evidence type="ECO:0000256" key="3">
    <source>
        <dbReference type="ARBA" id="ARBA00009528"/>
    </source>
</evidence>
<dbReference type="GO" id="GO:0005737">
    <property type="term" value="C:cytoplasm"/>
    <property type="evidence" value="ECO:0007669"/>
    <property type="project" value="UniProtKB-SubCell"/>
</dbReference>
<dbReference type="NCBIfam" id="NF002073">
    <property type="entry name" value="PRK00913.1-2"/>
    <property type="match status" value="1"/>
</dbReference>
<keyword evidence="6 9" id="KW-0479">Metal-binding</keyword>
<dbReference type="EMBL" id="PKUR01000002">
    <property type="protein sequence ID" value="PLW86984.1"/>
    <property type="molecule type" value="Genomic_DNA"/>
</dbReference>
<keyword evidence="5 9" id="KW-0645">Protease</keyword>
<feature type="binding site" evidence="9">
    <location>
        <position position="269"/>
    </location>
    <ligand>
        <name>Mn(2+)</name>
        <dbReference type="ChEBI" id="CHEBI:29035"/>
        <label>1</label>
    </ligand>
</feature>
<dbReference type="EC" id="3.4.11.10" evidence="9"/>
<comment type="catalytic activity">
    <reaction evidence="2 9">
        <text>Release of an N-terminal amino acid, preferentially leucine, but not glutamic or aspartic acids.</text>
        <dbReference type="EC" id="3.4.11.10"/>
    </reaction>
</comment>
<dbReference type="NCBIfam" id="NF002074">
    <property type="entry name" value="PRK00913.1-4"/>
    <property type="match status" value="1"/>
</dbReference>
<dbReference type="GO" id="GO:0006508">
    <property type="term" value="P:proteolysis"/>
    <property type="evidence" value="ECO:0007669"/>
    <property type="project" value="UniProtKB-KW"/>
</dbReference>
<evidence type="ECO:0000256" key="5">
    <source>
        <dbReference type="ARBA" id="ARBA00022670"/>
    </source>
</evidence>
<keyword evidence="4 9" id="KW-0031">Aminopeptidase</keyword>
<dbReference type="SUPFAM" id="SSF53187">
    <property type="entry name" value="Zn-dependent exopeptidases"/>
    <property type="match status" value="1"/>
</dbReference>
<dbReference type="InterPro" id="IPR000819">
    <property type="entry name" value="Peptidase_M17_C"/>
</dbReference>
<keyword evidence="8 9" id="KW-0464">Manganese</keyword>
<dbReference type="GO" id="GO:0030145">
    <property type="term" value="F:manganese ion binding"/>
    <property type="evidence" value="ECO:0007669"/>
    <property type="project" value="UniProtKB-UniRule"/>
</dbReference>
<dbReference type="InterPro" id="IPR043472">
    <property type="entry name" value="Macro_dom-like"/>
</dbReference>
<keyword evidence="7 9" id="KW-0378">Hydrolase</keyword>
<feature type="active site" evidence="9">
    <location>
        <position position="276"/>
    </location>
</feature>
<organism evidence="11 12">
    <name type="scientific">Halioglobus japonicus</name>
    <dbReference type="NCBI Taxonomy" id="930805"/>
    <lineage>
        <taxon>Bacteria</taxon>
        <taxon>Pseudomonadati</taxon>
        <taxon>Pseudomonadota</taxon>
        <taxon>Gammaproteobacteria</taxon>
        <taxon>Cellvibrionales</taxon>
        <taxon>Halieaceae</taxon>
        <taxon>Halioglobus</taxon>
    </lineage>
</organism>